<dbReference type="AlphaFoldDB" id="A0A5E4GPB7"/>
<proteinExistence type="predicted"/>
<feature type="non-terminal residue" evidence="1">
    <location>
        <position position="74"/>
    </location>
</feature>
<reference evidence="2" key="1">
    <citation type="journal article" date="2020" name="Plant J.">
        <title>Transposons played a major role in the diversification between the closely related almond and peach genomes: results from the almond genome sequence.</title>
        <authorList>
            <person name="Alioto T."/>
            <person name="Alexiou K.G."/>
            <person name="Bardil A."/>
            <person name="Barteri F."/>
            <person name="Castanera R."/>
            <person name="Cruz F."/>
            <person name="Dhingra A."/>
            <person name="Duval H."/>
            <person name="Fernandez I Marti A."/>
            <person name="Frias L."/>
            <person name="Galan B."/>
            <person name="Garcia J.L."/>
            <person name="Howad W."/>
            <person name="Gomez-Garrido J."/>
            <person name="Gut M."/>
            <person name="Julca I."/>
            <person name="Morata J."/>
            <person name="Puigdomenech P."/>
            <person name="Ribeca P."/>
            <person name="Rubio Cabetas M.J."/>
            <person name="Vlasova A."/>
            <person name="Wirthensohn M."/>
            <person name="Garcia-Mas J."/>
            <person name="Gabaldon T."/>
            <person name="Casacuberta J.M."/>
            <person name="Arus P."/>
        </authorList>
    </citation>
    <scope>NUCLEOTIDE SEQUENCE [LARGE SCALE GENOMIC DNA]</scope>
    <source>
        <strain evidence="2">cv. Texas</strain>
    </source>
</reference>
<dbReference type="Gramene" id="VVA41560">
    <property type="protein sequence ID" value="VVA41560"/>
    <property type="gene ID" value="Prudul26B006295"/>
</dbReference>
<evidence type="ECO:0000313" key="2">
    <source>
        <dbReference type="Proteomes" id="UP000327085"/>
    </source>
</evidence>
<name>A0A5E4GPB7_PRUDU</name>
<evidence type="ECO:0000313" key="1">
    <source>
        <dbReference type="EMBL" id="VVA41560.1"/>
    </source>
</evidence>
<dbReference type="EMBL" id="CABIKO010001361">
    <property type="protein sequence ID" value="VVA41560.1"/>
    <property type="molecule type" value="Genomic_DNA"/>
</dbReference>
<protein>
    <submittedName>
        <fullName evidence="1">Uncharacterized protein</fullName>
    </submittedName>
</protein>
<gene>
    <name evidence="1" type="ORF">ALMOND_2B006295</name>
</gene>
<dbReference type="InParanoid" id="A0A5E4GPB7"/>
<accession>A0A5E4GPB7</accession>
<dbReference type="Proteomes" id="UP000327085">
    <property type="component" value="Unassembled WGS sequence"/>
</dbReference>
<sequence>MAISLRHLMVGRRWPLSVFDMNPQIVNWQASAFLEKFQPGACSTQLKEFGIDNAGYLNGVDERRQSGLSNHDQA</sequence>
<organism evidence="1 2">
    <name type="scientific">Prunus dulcis</name>
    <name type="common">Almond</name>
    <name type="synonym">Amygdalus dulcis</name>
    <dbReference type="NCBI Taxonomy" id="3755"/>
    <lineage>
        <taxon>Eukaryota</taxon>
        <taxon>Viridiplantae</taxon>
        <taxon>Streptophyta</taxon>
        <taxon>Embryophyta</taxon>
        <taxon>Tracheophyta</taxon>
        <taxon>Spermatophyta</taxon>
        <taxon>Magnoliopsida</taxon>
        <taxon>eudicotyledons</taxon>
        <taxon>Gunneridae</taxon>
        <taxon>Pentapetalae</taxon>
        <taxon>rosids</taxon>
        <taxon>fabids</taxon>
        <taxon>Rosales</taxon>
        <taxon>Rosaceae</taxon>
        <taxon>Amygdaloideae</taxon>
        <taxon>Amygdaleae</taxon>
        <taxon>Prunus</taxon>
    </lineage>
</organism>